<evidence type="ECO:0000313" key="12">
    <source>
        <dbReference type="EMBL" id="EXL06790.1"/>
    </source>
</evidence>
<feature type="domain" description="NADH:flavin oxidoreductase/NADH oxidase N-terminal" evidence="10">
    <location>
        <begin position="10"/>
        <end position="339"/>
    </location>
</feature>
<evidence type="ECO:0000259" key="10">
    <source>
        <dbReference type="Pfam" id="PF00724"/>
    </source>
</evidence>
<dbReference type="eggNOG" id="COG1902">
    <property type="taxonomic scope" value="Bacteria"/>
</dbReference>
<accession>A0A011VEB8</accession>
<protein>
    <submittedName>
        <fullName evidence="13">2,4-dienoyl-CoA reductase-like NADH-dependent reductase (Old Yellow Enzyme family)</fullName>
    </submittedName>
    <submittedName>
        <fullName evidence="12">NADH:flavin oxidoreductase</fullName>
    </submittedName>
</protein>
<keyword evidence="6" id="KW-0479">Metal-binding</keyword>
<dbReference type="InterPro" id="IPR036188">
    <property type="entry name" value="FAD/NAD-bd_sf"/>
</dbReference>
<evidence type="ECO:0000256" key="5">
    <source>
        <dbReference type="ARBA" id="ARBA00022643"/>
    </source>
</evidence>
<dbReference type="AlphaFoldDB" id="A0A011VEB8"/>
<dbReference type="GO" id="GO:0016491">
    <property type="term" value="F:oxidoreductase activity"/>
    <property type="evidence" value="ECO:0007669"/>
    <property type="project" value="UniProtKB-KW"/>
</dbReference>
<evidence type="ECO:0000313" key="13">
    <source>
        <dbReference type="EMBL" id="TDR35900.1"/>
    </source>
</evidence>
<proteinExistence type="inferred from homology"/>
<dbReference type="InterPro" id="IPR037348">
    <property type="entry name" value="TMADH/DMDH_FMN-bd"/>
</dbReference>
<comment type="cofactor">
    <cofactor evidence="2">
        <name>[4Fe-4S] cluster</name>
        <dbReference type="ChEBI" id="CHEBI:49883"/>
    </cofactor>
</comment>
<dbReference type="PANTHER" id="PTHR42917:SF2">
    <property type="entry name" value="2,4-DIENOYL-COA REDUCTASE [(2E)-ENOYL-COA-PRODUCING]"/>
    <property type="match status" value="1"/>
</dbReference>
<dbReference type="SUPFAM" id="SSF51395">
    <property type="entry name" value="FMN-linked oxidoreductases"/>
    <property type="match status" value="1"/>
</dbReference>
<evidence type="ECO:0000313" key="14">
    <source>
        <dbReference type="Proteomes" id="UP000019849"/>
    </source>
</evidence>
<feature type="domain" description="FAD/NAD(P)-binding" evidence="11">
    <location>
        <begin position="389"/>
        <end position="624"/>
    </location>
</feature>
<dbReference type="PANTHER" id="PTHR42917">
    <property type="entry name" value="2,4-DIENOYL-COA REDUCTASE"/>
    <property type="match status" value="1"/>
</dbReference>
<evidence type="ECO:0000256" key="9">
    <source>
        <dbReference type="ARBA" id="ARBA00023014"/>
    </source>
</evidence>
<sequence length="693" mass="76617">MARDPRFDILFEPVRIGPVTARNRFYQVPHCNGMGWTQPQALAELRGVKAEGGWAVVSTEEVEIHPTGDCEPFHEGRLWSDADVPALALMAEAVHAHNSLAAVEIMHHGASSANWSSREMPLAPSHRPIIYYAPVQARRMDKSDIADFRRWHREAALRAKKADFDVIYVYASHDLSLPMHFLQARKNDRIDEYGGNFENRVRLLREVLEDTKEAVGDRCAVALRFAVDEMIGADGITSDGEGRDVVERLAELPDLWDVNVSTWSNDSATSRFQKEGYQEDFTRWVKSVTTKPVVGVGRYTSPDRMVSLVKSGVLDFIGAARPSIADPFLPKKIEEGRLDEIRECIGCNMCVSSDYTNTNLRCTQNPTMGEEWRRGWHPERIAPKGSDRTVLVVGAGPAGLEAALAAGRRGYEVHLAEAGTELGGRVSREARLPGLSEWGRVRDWRVTQLSVMPNVHIYRDSPLTAEDVLAFGAGHVAIATGADWRRDGVGRDHGAPIPGFDDPRVFTPDDLMDGKRPEGPVVVFDDDHYYMGGVLAELCRSWGLDVTLVTPANIPSAWTVNTLEQGHIAKRLARQGVAIVTSATVTSFGTDCVEIFDYLPGTARKLKAGGIVTVTARLPREGLYEELAAAPEKLEEAGISTLRRIGDVYAPSTIQAATYWGHRFARELDADVVAAEDLPRELPHAAPLRRHWG</sequence>
<comment type="cofactor">
    <cofactor evidence="1">
        <name>FMN</name>
        <dbReference type="ChEBI" id="CHEBI:58210"/>
    </cofactor>
</comment>
<keyword evidence="8" id="KW-0408">Iron</keyword>
<dbReference type="OrthoDB" id="9804454at2"/>
<dbReference type="Gene3D" id="3.40.50.720">
    <property type="entry name" value="NAD(P)-binding Rossmann-like Domain"/>
    <property type="match status" value="1"/>
</dbReference>
<dbReference type="InterPro" id="IPR001155">
    <property type="entry name" value="OxRdtase_FMN_N"/>
</dbReference>
<evidence type="ECO:0000256" key="1">
    <source>
        <dbReference type="ARBA" id="ARBA00001917"/>
    </source>
</evidence>
<dbReference type="CDD" id="cd02929">
    <property type="entry name" value="TMADH_HD_FMN"/>
    <property type="match status" value="1"/>
</dbReference>
<organism evidence="12 14">
    <name type="scientific">Aquamicrobium defluvii</name>
    <dbReference type="NCBI Taxonomy" id="69279"/>
    <lineage>
        <taxon>Bacteria</taxon>
        <taxon>Pseudomonadati</taxon>
        <taxon>Pseudomonadota</taxon>
        <taxon>Alphaproteobacteria</taxon>
        <taxon>Hyphomicrobiales</taxon>
        <taxon>Phyllobacteriaceae</taxon>
        <taxon>Aquamicrobium</taxon>
    </lineage>
</organism>
<keyword evidence="7" id="KW-0560">Oxidoreductase</keyword>
<dbReference type="GO" id="GO:0010181">
    <property type="term" value="F:FMN binding"/>
    <property type="evidence" value="ECO:0007669"/>
    <property type="project" value="InterPro"/>
</dbReference>
<dbReference type="GO" id="GO:0051536">
    <property type="term" value="F:iron-sulfur cluster binding"/>
    <property type="evidence" value="ECO:0007669"/>
    <property type="project" value="UniProtKB-KW"/>
</dbReference>
<dbReference type="Proteomes" id="UP000019849">
    <property type="component" value="Unassembled WGS sequence"/>
</dbReference>
<dbReference type="SUPFAM" id="SSF51905">
    <property type="entry name" value="FAD/NAD(P)-binding domain"/>
    <property type="match status" value="1"/>
</dbReference>
<comment type="caution">
    <text evidence="12">The sequence shown here is derived from an EMBL/GenBank/DDBJ whole genome shotgun (WGS) entry which is preliminary data.</text>
</comment>
<dbReference type="Proteomes" id="UP000294958">
    <property type="component" value="Unassembled WGS sequence"/>
</dbReference>
<evidence type="ECO:0000256" key="3">
    <source>
        <dbReference type="ARBA" id="ARBA00011048"/>
    </source>
</evidence>
<reference evidence="13 15" key="2">
    <citation type="submission" date="2019-03" db="EMBL/GenBank/DDBJ databases">
        <title>Genomic Encyclopedia of Type Strains, Phase IV (KMG-IV): sequencing the most valuable type-strain genomes for metagenomic binning, comparative biology and taxonomic classification.</title>
        <authorList>
            <person name="Goeker M."/>
        </authorList>
    </citation>
    <scope>NUCLEOTIDE SEQUENCE [LARGE SCALE GENOMIC DNA]</scope>
    <source>
        <strain evidence="13 15">DSM 11603</strain>
    </source>
</reference>
<gene>
    <name evidence="12" type="ORF">BG36_05460</name>
    <name evidence="13" type="ORF">DES43_10768</name>
</gene>
<evidence type="ECO:0000256" key="2">
    <source>
        <dbReference type="ARBA" id="ARBA00001966"/>
    </source>
</evidence>
<dbReference type="eggNOG" id="COG0446">
    <property type="taxonomic scope" value="Bacteria"/>
</dbReference>
<dbReference type="PRINTS" id="PR00368">
    <property type="entry name" value="FADPNR"/>
</dbReference>
<name>A0A011VEB8_9HYPH</name>
<dbReference type="InterPro" id="IPR013785">
    <property type="entry name" value="Aldolase_TIM"/>
</dbReference>
<evidence type="ECO:0000256" key="6">
    <source>
        <dbReference type="ARBA" id="ARBA00022723"/>
    </source>
</evidence>
<dbReference type="Pfam" id="PF00724">
    <property type="entry name" value="Oxidored_FMN"/>
    <property type="match status" value="1"/>
</dbReference>
<evidence type="ECO:0000313" key="15">
    <source>
        <dbReference type="Proteomes" id="UP000294958"/>
    </source>
</evidence>
<dbReference type="PATRIC" id="fig|69279.3.peg.2477"/>
<reference evidence="12 14" key="1">
    <citation type="submission" date="2014-02" db="EMBL/GenBank/DDBJ databases">
        <title>Aquamicrobium defluvii Genome sequencing.</title>
        <authorList>
            <person name="Wang X."/>
        </authorList>
    </citation>
    <scope>NUCLEOTIDE SEQUENCE [LARGE SCALE GENOMIC DNA]</scope>
    <source>
        <strain evidence="12 14">W13Z1</strain>
    </source>
</reference>
<dbReference type="Gene3D" id="3.50.50.60">
    <property type="entry name" value="FAD/NAD(P)-binding domain"/>
    <property type="match status" value="1"/>
</dbReference>
<dbReference type="EMBL" id="JENY01000015">
    <property type="protein sequence ID" value="EXL06790.1"/>
    <property type="molecule type" value="Genomic_DNA"/>
</dbReference>
<dbReference type="EMBL" id="SNZF01000007">
    <property type="protein sequence ID" value="TDR35900.1"/>
    <property type="molecule type" value="Genomic_DNA"/>
</dbReference>
<dbReference type="STRING" id="69279.BG36_05460"/>
<keyword evidence="4" id="KW-0285">Flavoprotein</keyword>
<keyword evidence="9" id="KW-0411">Iron-sulfur</keyword>
<evidence type="ECO:0000256" key="7">
    <source>
        <dbReference type="ARBA" id="ARBA00023002"/>
    </source>
</evidence>
<dbReference type="RefSeq" id="WP_035026982.1">
    <property type="nucleotide sequence ID" value="NZ_KK073888.1"/>
</dbReference>
<dbReference type="InterPro" id="IPR023753">
    <property type="entry name" value="FAD/NAD-binding_dom"/>
</dbReference>
<dbReference type="Pfam" id="PF07992">
    <property type="entry name" value="Pyr_redox_2"/>
    <property type="match status" value="1"/>
</dbReference>
<dbReference type="GO" id="GO:0046872">
    <property type="term" value="F:metal ion binding"/>
    <property type="evidence" value="ECO:0007669"/>
    <property type="project" value="UniProtKB-KW"/>
</dbReference>
<keyword evidence="5" id="KW-0288">FMN</keyword>
<comment type="similarity">
    <text evidence="3">In the N-terminal section; belongs to the NADH:flavin oxidoreductase/NADH oxidase family.</text>
</comment>
<dbReference type="Gene3D" id="3.20.20.70">
    <property type="entry name" value="Aldolase class I"/>
    <property type="match status" value="1"/>
</dbReference>
<dbReference type="InterPro" id="IPR051793">
    <property type="entry name" value="NADH:flavin_oxidoreductase"/>
</dbReference>
<dbReference type="HOGENOM" id="CLU_012153_1_2_5"/>
<keyword evidence="15" id="KW-1185">Reference proteome</keyword>
<evidence type="ECO:0000259" key="11">
    <source>
        <dbReference type="Pfam" id="PF07992"/>
    </source>
</evidence>
<evidence type="ECO:0000256" key="8">
    <source>
        <dbReference type="ARBA" id="ARBA00023004"/>
    </source>
</evidence>
<evidence type="ECO:0000256" key="4">
    <source>
        <dbReference type="ARBA" id="ARBA00022630"/>
    </source>
</evidence>